<evidence type="ECO:0000256" key="3">
    <source>
        <dbReference type="ARBA" id="ARBA00022448"/>
    </source>
</evidence>
<dbReference type="EMBL" id="LQQU01000022">
    <property type="protein sequence ID" value="KZE32442.1"/>
    <property type="molecule type" value="Genomic_DNA"/>
</dbReference>
<keyword evidence="10" id="KW-1185">Reference proteome</keyword>
<dbReference type="InterPro" id="IPR052017">
    <property type="entry name" value="TSUP"/>
</dbReference>
<evidence type="ECO:0000256" key="5">
    <source>
        <dbReference type="ARBA" id="ARBA00022692"/>
    </source>
</evidence>
<reference evidence="10" key="1">
    <citation type="submission" date="2016-01" db="EMBL/GenBank/DDBJ databases">
        <title>Draft genome of Chromobacterium sp. F49.</title>
        <authorList>
            <person name="Hong K.W."/>
        </authorList>
    </citation>
    <scope>NUCLEOTIDE SEQUENCE [LARGE SCALE GENOMIC DNA]</scope>
    <source>
        <strain evidence="10">CN10</strain>
    </source>
</reference>
<keyword evidence="6 8" id="KW-1133">Transmembrane helix</keyword>
<evidence type="ECO:0000256" key="7">
    <source>
        <dbReference type="ARBA" id="ARBA00023136"/>
    </source>
</evidence>
<evidence type="ECO:0000256" key="6">
    <source>
        <dbReference type="ARBA" id="ARBA00022989"/>
    </source>
</evidence>
<gene>
    <name evidence="9" type="ORF">AVW16_11610</name>
</gene>
<accession>A0A165F8A1</accession>
<evidence type="ECO:0000256" key="4">
    <source>
        <dbReference type="ARBA" id="ARBA00022475"/>
    </source>
</evidence>
<feature type="transmembrane region" description="Helical" evidence="8">
    <location>
        <begin position="145"/>
        <end position="172"/>
    </location>
</feature>
<dbReference type="GO" id="GO:0005886">
    <property type="term" value="C:plasma membrane"/>
    <property type="evidence" value="ECO:0007669"/>
    <property type="project" value="UniProtKB-SubCell"/>
</dbReference>
<organism evidence="9 10">
    <name type="scientific">Crenobacter luteus</name>
    <dbReference type="NCBI Taxonomy" id="1452487"/>
    <lineage>
        <taxon>Bacteria</taxon>
        <taxon>Pseudomonadati</taxon>
        <taxon>Pseudomonadota</taxon>
        <taxon>Betaproteobacteria</taxon>
        <taxon>Neisseriales</taxon>
        <taxon>Neisseriaceae</taxon>
        <taxon>Crenobacter</taxon>
    </lineage>
</organism>
<dbReference type="AlphaFoldDB" id="A0A165F8A1"/>
<keyword evidence="5 8" id="KW-0812">Transmembrane</keyword>
<evidence type="ECO:0000313" key="9">
    <source>
        <dbReference type="EMBL" id="KZE32442.1"/>
    </source>
</evidence>
<keyword evidence="3" id="KW-0813">Transport</keyword>
<feature type="transmembrane region" description="Helical" evidence="8">
    <location>
        <begin position="78"/>
        <end position="100"/>
    </location>
</feature>
<proteinExistence type="inferred from homology"/>
<keyword evidence="7 8" id="KW-0472">Membrane</keyword>
<evidence type="ECO:0000313" key="10">
    <source>
        <dbReference type="Proteomes" id="UP000076625"/>
    </source>
</evidence>
<keyword evidence="4 8" id="KW-1003">Cell membrane</keyword>
<protein>
    <recommendedName>
        <fullName evidence="8">Probable membrane transporter protein</fullName>
    </recommendedName>
</protein>
<comment type="similarity">
    <text evidence="2 8">Belongs to the 4-toluene sulfonate uptake permease (TSUP) (TC 2.A.102) family.</text>
</comment>
<feature type="transmembrane region" description="Helical" evidence="8">
    <location>
        <begin position="12"/>
        <end position="33"/>
    </location>
</feature>
<name>A0A165F8A1_9NEIS</name>
<sequence length="260" mass="27571">MKVPPVTETLVLLGVIAFVSGLIDAAVGGGGLIQIPGLFNVLPQSTAPATVFGTNKFSSICGTAIASRQYVRRVRLPWSLVLPAAVCAFAFAFVGATAVSLIPKEVLKPIILALLIAMAGYTFMKKDFGHLHKPKEITARERWMAAALGAAIGFYDGLFGPGTGSFLAFLFIRCFAFDFLHASASAKVVNLATNLASLAFFIPSGHILWWAALPMAACNMAGGMVGARLAIRGGVKLIRVLFLILSMVLIGKFGADLFWH</sequence>
<evidence type="ECO:0000256" key="1">
    <source>
        <dbReference type="ARBA" id="ARBA00004651"/>
    </source>
</evidence>
<evidence type="ECO:0000256" key="2">
    <source>
        <dbReference type="ARBA" id="ARBA00009142"/>
    </source>
</evidence>
<feature type="transmembrane region" description="Helical" evidence="8">
    <location>
        <begin position="237"/>
        <end position="255"/>
    </location>
</feature>
<dbReference type="Pfam" id="PF01925">
    <property type="entry name" value="TauE"/>
    <property type="match status" value="1"/>
</dbReference>
<feature type="transmembrane region" description="Helical" evidence="8">
    <location>
        <begin position="106"/>
        <end position="124"/>
    </location>
</feature>
<dbReference type="Proteomes" id="UP000076625">
    <property type="component" value="Unassembled WGS sequence"/>
</dbReference>
<dbReference type="STRING" id="1452487.AVW16_11610"/>
<dbReference type="PANTHER" id="PTHR30269:SF0">
    <property type="entry name" value="MEMBRANE TRANSPORTER PROTEIN YFCA-RELATED"/>
    <property type="match status" value="1"/>
</dbReference>
<dbReference type="InterPro" id="IPR002781">
    <property type="entry name" value="TM_pro_TauE-like"/>
</dbReference>
<feature type="transmembrane region" description="Helical" evidence="8">
    <location>
        <begin position="207"/>
        <end position="225"/>
    </location>
</feature>
<evidence type="ECO:0000256" key="8">
    <source>
        <dbReference type="RuleBase" id="RU363041"/>
    </source>
</evidence>
<comment type="subcellular location">
    <subcellularLocation>
        <location evidence="1 8">Cell membrane</location>
        <topology evidence="1 8">Multi-pass membrane protein</topology>
    </subcellularLocation>
</comment>
<comment type="caution">
    <text evidence="9">The sequence shown here is derived from an EMBL/GenBank/DDBJ whole genome shotgun (WGS) entry which is preliminary data.</text>
</comment>
<dbReference type="PANTHER" id="PTHR30269">
    <property type="entry name" value="TRANSMEMBRANE PROTEIN YFCA"/>
    <property type="match status" value="1"/>
</dbReference>